<evidence type="ECO:0000313" key="3">
    <source>
        <dbReference type="Proteomes" id="UP001205105"/>
    </source>
</evidence>
<organism evidence="2 3">
    <name type="scientific">Chlorella ohadii</name>
    <dbReference type="NCBI Taxonomy" id="2649997"/>
    <lineage>
        <taxon>Eukaryota</taxon>
        <taxon>Viridiplantae</taxon>
        <taxon>Chlorophyta</taxon>
        <taxon>core chlorophytes</taxon>
        <taxon>Trebouxiophyceae</taxon>
        <taxon>Chlorellales</taxon>
        <taxon>Chlorellaceae</taxon>
        <taxon>Chlorella clade</taxon>
        <taxon>Chlorella</taxon>
    </lineage>
</organism>
<evidence type="ECO:0000313" key="2">
    <source>
        <dbReference type="EMBL" id="KAI7837335.1"/>
    </source>
</evidence>
<feature type="domain" description="Xylose isomerase-like TIM barrel" evidence="1">
    <location>
        <begin position="33"/>
        <end position="253"/>
    </location>
</feature>
<dbReference type="Proteomes" id="UP001205105">
    <property type="component" value="Unassembled WGS sequence"/>
</dbReference>
<proteinExistence type="predicted"/>
<dbReference type="Pfam" id="PF01261">
    <property type="entry name" value="AP_endonuc_2"/>
    <property type="match status" value="1"/>
</dbReference>
<sequence>MADAGYTNPVGVHALVFAGDWSEASAAAAVAGAKAAGFDMLELAAFNSGKLDVGMTRRLFAEAGLQPACSLGLSLDADISSADAAVVARGAAELDKALTFAAGIGSRHLCGILYSALAKYPGPPTAEGRANAAAELRKLADKAADLGVRLCLEVVNRYETNLLNTAAQALDFLEVAGHHPNIYVHLDTYHMNIEEPSMEQAVRLCGDRLGYVHIGESHRGYLGSGSVDFGGLFRGLAEIDYQGPITFESFSSAVVSPDLSNNLCVWRNLWSDSADLAAHARGYIDHQWRAARIAAAQGAGR</sequence>
<dbReference type="AlphaFoldDB" id="A0AAD5H246"/>
<dbReference type="EMBL" id="JADXDR010000156">
    <property type="protein sequence ID" value="KAI7837335.1"/>
    <property type="molecule type" value="Genomic_DNA"/>
</dbReference>
<keyword evidence="3" id="KW-1185">Reference proteome</keyword>
<dbReference type="InterPro" id="IPR050312">
    <property type="entry name" value="IolE/XylAMocC-like"/>
</dbReference>
<dbReference type="InterPro" id="IPR036237">
    <property type="entry name" value="Xyl_isomerase-like_sf"/>
</dbReference>
<accession>A0AAD5H246</accession>
<dbReference type="Gene3D" id="3.20.20.150">
    <property type="entry name" value="Divalent-metal-dependent TIM barrel enzymes"/>
    <property type="match status" value="1"/>
</dbReference>
<reference evidence="2" key="1">
    <citation type="submission" date="2020-11" db="EMBL/GenBank/DDBJ databases">
        <title>Chlorella ohadii genome sequencing and assembly.</title>
        <authorList>
            <person name="Murik O."/>
            <person name="Treves H."/>
            <person name="Kedem I."/>
            <person name="Shotland Y."/>
            <person name="Kaplan A."/>
        </authorList>
    </citation>
    <scope>NUCLEOTIDE SEQUENCE</scope>
    <source>
        <strain evidence="2">1</strain>
    </source>
</reference>
<evidence type="ECO:0000259" key="1">
    <source>
        <dbReference type="Pfam" id="PF01261"/>
    </source>
</evidence>
<dbReference type="SUPFAM" id="SSF51658">
    <property type="entry name" value="Xylose isomerase-like"/>
    <property type="match status" value="1"/>
</dbReference>
<protein>
    <recommendedName>
        <fullName evidence="1">Xylose isomerase-like TIM barrel domain-containing protein</fullName>
    </recommendedName>
</protein>
<gene>
    <name evidence="2" type="ORF">COHA_008850</name>
</gene>
<dbReference type="PANTHER" id="PTHR12110">
    <property type="entry name" value="HYDROXYPYRUVATE ISOMERASE"/>
    <property type="match status" value="1"/>
</dbReference>
<dbReference type="InterPro" id="IPR013022">
    <property type="entry name" value="Xyl_isomerase-like_TIM-brl"/>
</dbReference>
<comment type="caution">
    <text evidence="2">The sequence shown here is derived from an EMBL/GenBank/DDBJ whole genome shotgun (WGS) entry which is preliminary data.</text>
</comment>
<dbReference type="PANTHER" id="PTHR12110:SF41">
    <property type="entry name" value="INOSOSE DEHYDRATASE"/>
    <property type="match status" value="1"/>
</dbReference>
<name>A0AAD5H246_9CHLO</name>